<keyword evidence="8" id="KW-1185">Reference proteome</keyword>
<evidence type="ECO:0000256" key="1">
    <source>
        <dbReference type="ARBA" id="ARBA00007401"/>
    </source>
</evidence>
<reference evidence="7 8" key="1">
    <citation type="submission" date="2014-07" db="EMBL/GenBank/DDBJ databases">
        <authorList>
            <person name="McCorrison J."/>
            <person name="Sanka R."/>
            <person name="Torralba M."/>
            <person name="Gillis M."/>
            <person name="Haft D.H."/>
            <person name="Methe B."/>
            <person name="Sutton G."/>
            <person name="Nelson K.E."/>
        </authorList>
    </citation>
    <scope>NUCLEOTIDE SEQUENCE [LARGE SCALE GENOMIC DNA]</scope>
    <source>
        <strain evidence="7 8">DNF00314</strain>
    </source>
</reference>
<dbReference type="AlphaFoldDB" id="A0A096CS73"/>
<dbReference type="EMBL" id="JRNT01000005">
    <property type="protein sequence ID" value="KGF48189.1"/>
    <property type="molecule type" value="Genomic_DNA"/>
</dbReference>
<evidence type="ECO:0000259" key="4">
    <source>
        <dbReference type="Pfam" id="PF00703"/>
    </source>
</evidence>
<feature type="domain" description="Glycoside hydrolase family 2 catalytic" evidence="5">
    <location>
        <begin position="273"/>
        <end position="509"/>
    </location>
</feature>
<dbReference type="InterPro" id="IPR006102">
    <property type="entry name" value="Ig-like_GH2"/>
</dbReference>
<dbReference type="GO" id="GO:0004566">
    <property type="term" value="F:beta-glucuronidase activity"/>
    <property type="evidence" value="ECO:0007669"/>
    <property type="project" value="TreeGrafter"/>
</dbReference>
<accession>A0A096CS73</accession>
<dbReference type="SUPFAM" id="SSF49785">
    <property type="entry name" value="Galactose-binding domain-like"/>
    <property type="match status" value="1"/>
</dbReference>
<dbReference type="InterPro" id="IPR008979">
    <property type="entry name" value="Galactose-bd-like_sf"/>
</dbReference>
<evidence type="ECO:0000259" key="5">
    <source>
        <dbReference type="Pfam" id="PF02836"/>
    </source>
</evidence>
<comment type="similarity">
    <text evidence="1">Belongs to the glycosyl hydrolase 2 family.</text>
</comment>
<dbReference type="GO" id="GO:0005975">
    <property type="term" value="P:carbohydrate metabolic process"/>
    <property type="evidence" value="ECO:0007669"/>
    <property type="project" value="InterPro"/>
</dbReference>
<evidence type="ECO:0000313" key="7">
    <source>
        <dbReference type="EMBL" id="KGF48189.1"/>
    </source>
</evidence>
<feature type="domain" description="Glycosyl hydrolases family 2 sugar binding" evidence="6">
    <location>
        <begin position="17"/>
        <end position="131"/>
    </location>
</feature>
<dbReference type="Gene3D" id="3.20.20.80">
    <property type="entry name" value="Glycosidases"/>
    <property type="match status" value="1"/>
</dbReference>
<evidence type="ECO:0000313" key="8">
    <source>
        <dbReference type="Proteomes" id="UP000029628"/>
    </source>
</evidence>
<dbReference type="Pfam" id="PF02837">
    <property type="entry name" value="Glyco_hydro_2_N"/>
    <property type="match status" value="1"/>
</dbReference>
<name>A0A096CS73_9FIRM</name>
<dbReference type="SUPFAM" id="SSF49303">
    <property type="entry name" value="beta-Galactosidase/glucuronidase domain"/>
    <property type="match status" value="1"/>
</dbReference>
<dbReference type="PANTHER" id="PTHR10066">
    <property type="entry name" value="BETA-GLUCURONIDASE"/>
    <property type="match status" value="1"/>
</dbReference>
<dbReference type="InterPro" id="IPR036156">
    <property type="entry name" value="Beta-gal/glucu_dom_sf"/>
</dbReference>
<organism evidence="7 8">
    <name type="scientific">Veillonella montpellierensis DNF00314</name>
    <dbReference type="NCBI Taxonomy" id="1401067"/>
    <lineage>
        <taxon>Bacteria</taxon>
        <taxon>Bacillati</taxon>
        <taxon>Bacillota</taxon>
        <taxon>Negativicutes</taxon>
        <taxon>Veillonellales</taxon>
        <taxon>Veillonellaceae</taxon>
        <taxon>Veillonella</taxon>
    </lineage>
</organism>
<evidence type="ECO:0000259" key="6">
    <source>
        <dbReference type="Pfam" id="PF02837"/>
    </source>
</evidence>
<dbReference type="InterPro" id="IPR013783">
    <property type="entry name" value="Ig-like_fold"/>
</dbReference>
<dbReference type="SUPFAM" id="SSF51445">
    <property type="entry name" value="(Trans)glycosidases"/>
    <property type="match status" value="1"/>
</dbReference>
<gene>
    <name evidence="7" type="ORF">HMPREF0872_00910</name>
</gene>
<proteinExistence type="inferred from homology"/>
<dbReference type="PANTHER" id="PTHR10066:SF67">
    <property type="entry name" value="BETA-GLUCURONIDASE"/>
    <property type="match status" value="1"/>
</dbReference>
<comment type="caution">
    <text evidence="7">The sequence shown here is derived from an EMBL/GenBank/DDBJ whole genome shotgun (WGS) entry which is preliminary data.</text>
</comment>
<dbReference type="Proteomes" id="UP000029628">
    <property type="component" value="Unassembled WGS sequence"/>
</dbReference>
<evidence type="ECO:0000256" key="3">
    <source>
        <dbReference type="ARBA" id="ARBA00023295"/>
    </source>
</evidence>
<dbReference type="Gene3D" id="2.60.40.10">
    <property type="entry name" value="Immunoglobulins"/>
    <property type="match status" value="1"/>
</dbReference>
<dbReference type="GO" id="GO:0030246">
    <property type="term" value="F:carbohydrate binding"/>
    <property type="evidence" value="ECO:0007669"/>
    <property type="project" value="TreeGrafter"/>
</dbReference>
<dbReference type="Pfam" id="PF02836">
    <property type="entry name" value="Glyco_hydro_2_C"/>
    <property type="match status" value="1"/>
</dbReference>
<dbReference type="InterPro" id="IPR017853">
    <property type="entry name" value="GH"/>
</dbReference>
<dbReference type="InterPro" id="IPR006103">
    <property type="entry name" value="Glyco_hydro_2_cat"/>
</dbReference>
<evidence type="ECO:0000256" key="2">
    <source>
        <dbReference type="ARBA" id="ARBA00022801"/>
    </source>
</evidence>
<dbReference type="Gene3D" id="2.60.120.260">
    <property type="entry name" value="Galactose-binding domain-like"/>
    <property type="match status" value="1"/>
</dbReference>
<dbReference type="eggNOG" id="COG3250">
    <property type="taxonomic scope" value="Bacteria"/>
</dbReference>
<protein>
    <submittedName>
        <fullName evidence="7">Uncharacterized protein</fullName>
    </submittedName>
</protein>
<keyword evidence="3" id="KW-0326">Glycosidase</keyword>
<sequence length="561" mass="64066">MELLYPIDNEFRHSIPLDGSWYFAFDENQIGWEAGIPKRTVVNVPADIQDSFIKPTERSFSGTMWYERTMFIPKEWLGETVYLHFEGVGRRAEIYVNGSVAGRHEGVFIPFAIDITRQIRYGEENKIVIQISNGITPYDLPTGHVRVGADGRKVNVNHSDYPVPTGLYASVHLCTVPQNRITDVDYHIEKVTPEEAVIHYMVKIKGNCLVTAILRDREGRVVATSVGGNGRLLIHTPHLWDIGDGYLYRLDFDVSRLGKHHDTYSLPIGIRTIEIDNQTWCINGKQVILRGVRVDGRHVDAMTASPIMARRELIRLLELGGNCIFSGGYTLPEYIITLADQMGLLVIDEISAAGMGIKNVADFDDKGSYYSQADVKIRVMQSHLNIVKAIMNRDKNHSSVIGWSLFYEPGMLVDDDERYFNEVYAYAKTLDRQYRPLGMTVNLSVNDICKSCIAYNNFLIISQWVHGEFAGPEALADDLSQGLHEWQEQYPTMPLIVRLAEYNHRDVKNYFSVAERIDINEQYLLQAYEVLEQRHNVVGELMDSLQITHPAIIRRRWKHTI</sequence>
<dbReference type="GO" id="GO:0019391">
    <property type="term" value="P:glucuronoside catabolic process"/>
    <property type="evidence" value="ECO:0007669"/>
    <property type="project" value="TreeGrafter"/>
</dbReference>
<dbReference type="InterPro" id="IPR006104">
    <property type="entry name" value="Glyco_hydro_2_N"/>
</dbReference>
<dbReference type="Pfam" id="PF00703">
    <property type="entry name" value="Glyco_hydro_2"/>
    <property type="match status" value="1"/>
</dbReference>
<keyword evidence="2" id="KW-0378">Hydrolase</keyword>
<dbReference type="RefSeq" id="WP_038151113.1">
    <property type="nucleotide sequence ID" value="NZ_JRNT01000005.1"/>
</dbReference>
<feature type="domain" description="Glycoside hydrolase family 2 immunoglobulin-like beta-sandwich" evidence="4">
    <location>
        <begin position="208"/>
        <end position="271"/>
    </location>
</feature>